<dbReference type="AlphaFoldDB" id="U2SHS5"/>
<dbReference type="InterPro" id="IPR003587">
    <property type="entry name" value="Hint_dom_N"/>
</dbReference>
<keyword evidence="1" id="KW-0540">Nuclease</keyword>
<dbReference type="CDD" id="cd00081">
    <property type="entry name" value="Hint"/>
    <property type="match status" value="1"/>
</dbReference>
<dbReference type="Pfam" id="PF00545">
    <property type="entry name" value="Ribonuclease"/>
    <property type="match status" value="1"/>
</dbReference>
<dbReference type="InterPro" id="IPR006141">
    <property type="entry name" value="Intein_N"/>
</dbReference>
<dbReference type="SUPFAM" id="SSF51294">
    <property type="entry name" value="Hedgehog/intein (Hint) domain"/>
    <property type="match status" value="1"/>
</dbReference>
<dbReference type="Gene3D" id="2.170.16.10">
    <property type="entry name" value="Hedgehog/Intein (Hint) domain"/>
    <property type="match status" value="1"/>
</dbReference>
<dbReference type="SUPFAM" id="SSF53933">
    <property type="entry name" value="Microbial ribonucleases"/>
    <property type="match status" value="1"/>
</dbReference>
<reference evidence="4" key="1">
    <citation type="submission" date="2013-08" db="EMBL/GenBank/DDBJ databases">
        <authorList>
            <person name="Durkin A.S."/>
            <person name="Haft D.R."/>
            <person name="McCorrison J."/>
            <person name="Torralba M."/>
            <person name="Gillis M."/>
            <person name="Haft D.H."/>
            <person name="Methe B."/>
            <person name="Sutton G."/>
            <person name="Nelson K.E."/>
        </authorList>
    </citation>
    <scope>NUCLEOTIDE SEQUENCE [LARGE SCALE GENOMIC DNA]</scope>
    <source>
        <strain evidence="4">F0233</strain>
    </source>
</reference>
<evidence type="ECO:0000259" key="3">
    <source>
        <dbReference type="SMART" id="SM00306"/>
    </source>
</evidence>
<evidence type="ECO:0000256" key="1">
    <source>
        <dbReference type="ARBA" id="ARBA00022722"/>
    </source>
</evidence>
<dbReference type="GeneID" id="95359748"/>
<dbReference type="GO" id="GO:0004521">
    <property type="term" value="F:RNA endonuclease activity"/>
    <property type="evidence" value="ECO:0007669"/>
    <property type="project" value="InterPro"/>
</dbReference>
<gene>
    <name evidence="4" type="ORF">HMPREF0682_1271</name>
</gene>
<proteinExistence type="predicted"/>
<comment type="caution">
    <text evidence="4">The sequence shown here is derived from an EMBL/GenBank/DDBJ whole genome shotgun (WGS) entry which is preliminary data.</text>
</comment>
<dbReference type="InterPro" id="IPR016191">
    <property type="entry name" value="Ribonuclease/ribotoxin"/>
</dbReference>
<dbReference type="InterPro" id="IPR000026">
    <property type="entry name" value="N1-like"/>
</dbReference>
<dbReference type="Pfam" id="PF07591">
    <property type="entry name" value="PT-HINT"/>
    <property type="match status" value="1"/>
</dbReference>
<dbReference type="OrthoDB" id="5150353at2"/>
<keyword evidence="5" id="KW-1185">Reference proteome</keyword>
<protein>
    <submittedName>
        <fullName evidence="4">Ribonuclease</fullName>
    </submittedName>
</protein>
<feature type="domain" description="Hint" evidence="3">
    <location>
        <begin position="84"/>
        <end position="180"/>
    </location>
</feature>
<dbReference type="PROSITE" id="PS50817">
    <property type="entry name" value="INTEIN_N_TER"/>
    <property type="match status" value="1"/>
</dbReference>
<keyword evidence="2" id="KW-0378">Hydrolase</keyword>
<dbReference type="Gene3D" id="3.10.450.30">
    <property type="entry name" value="Microbial ribonucleases"/>
    <property type="match status" value="1"/>
</dbReference>
<sequence length="330" mass="35455">MDWGRVGVEAAIGAIPIPGGGGAAAGREAAATAGREALETTGREAAEQAARTTGERELSTIGTDAAENLGDDTARVAHDACNGAACFTGDTPVLMADGSSKPIQDVQPGDQVTAWDPDTDTTQTRTVTRTWTHENVETLVVRLEDGGQVETTTGHPFLTKDHGWTPAGHLKPGDRLHTPDNTWVTVQSIEATGHTHTVHNLEIEDLHTYHVLAGTTWTTVHNSCTPKPGSQYDQPIGPVQEDAWKTIDHVDQKGTPLPGHKGGRPWMNSNNQLPSADRAGNPISYREYDVSPNVKGTPRDAKRVVMGDDGSAYYTTDHYESFIEVRESPR</sequence>
<dbReference type="GO" id="GO:0016539">
    <property type="term" value="P:intein-mediated protein splicing"/>
    <property type="evidence" value="ECO:0007669"/>
    <property type="project" value="InterPro"/>
</dbReference>
<evidence type="ECO:0000256" key="2">
    <source>
        <dbReference type="ARBA" id="ARBA00022801"/>
    </source>
</evidence>
<dbReference type="NCBIfam" id="TIGR01445">
    <property type="entry name" value="intein_Nterm"/>
    <property type="match status" value="1"/>
</dbReference>
<dbReference type="RefSeq" id="WP_021796360.1">
    <property type="nucleotide sequence ID" value="NZ_ACVN02000033.1"/>
</dbReference>
<dbReference type="EMBL" id="ACVN02000033">
    <property type="protein sequence ID" value="ERK62217.1"/>
    <property type="molecule type" value="Genomic_DNA"/>
</dbReference>
<dbReference type="GO" id="GO:0016787">
    <property type="term" value="F:hydrolase activity"/>
    <property type="evidence" value="ECO:0007669"/>
    <property type="project" value="UniProtKB-KW"/>
</dbReference>
<dbReference type="GO" id="GO:0003723">
    <property type="term" value="F:RNA binding"/>
    <property type="evidence" value="ECO:0007669"/>
    <property type="project" value="InterPro"/>
</dbReference>
<evidence type="ECO:0000313" key="4">
    <source>
        <dbReference type="EMBL" id="ERK62217.1"/>
    </source>
</evidence>
<evidence type="ECO:0000313" key="5">
    <source>
        <dbReference type="Proteomes" id="UP000017052"/>
    </source>
</evidence>
<dbReference type="Proteomes" id="UP000017052">
    <property type="component" value="Unassembled WGS sequence"/>
</dbReference>
<dbReference type="InterPro" id="IPR036844">
    <property type="entry name" value="Hint_dom_sf"/>
</dbReference>
<organism evidence="4 5">
    <name type="scientific">Propionibacterium acidifaciens F0233</name>
    <dbReference type="NCBI Taxonomy" id="553198"/>
    <lineage>
        <taxon>Bacteria</taxon>
        <taxon>Bacillati</taxon>
        <taxon>Actinomycetota</taxon>
        <taxon>Actinomycetes</taxon>
        <taxon>Propionibacteriales</taxon>
        <taxon>Propionibacteriaceae</taxon>
        <taxon>Propionibacterium</taxon>
    </lineage>
</organism>
<accession>U2SHS5</accession>
<name>U2SHS5_9ACTN</name>
<dbReference type="SMART" id="SM00306">
    <property type="entry name" value="HintN"/>
    <property type="match status" value="1"/>
</dbReference>